<gene>
    <name evidence="10" type="ORF">DCCM_0505</name>
</gene>
<dbReference type="SUPFAM" id="SSF161098">
    <property type="entry name" value="MetI-like"/>
    <property type="match status" value="1"/>
</dbReference>
<dbReference type="EMBL" id="BFAV01000025">
    <property type="protein sequence ID" value="GBF32311.1"/>
    <property type="molecule type" value="Genomic_DNA"/>
</dbReference>
<feature type="transmembrane region" description="Helical" evidence="8">
    <location>
        <begin position="68"/>
        <end position="89"/>
    </location>
</feature>
<evidence type="ECO:0000256" key="7">
    <source>
        <dbReference type="ARBA" id="ARBA00023136"/>
    </source>
</evidence>
<dbReference type="RefSeq" id="WP_207655527.1">
    <property type="nucleotide sequence ID" value="NZ_BFAV01000025.1"/>
</dbReference>
<evidence type="ECO:0000256" key="8">
    <source>
        <dbReference type="RuleBase" id="RU363032"/>
    </source>
</evidence>
<evidence type="ECO:0000256" key="2">
    <source>
        <dbReference type="ARBA" id="ARBA00007069"/>
    </source>
</evidence>
<feature type="transmembrane region" description="Helical" evidence="8">
    <location>
        <begin position="110"/>
        <end position="134"/>
    </location>
</feature>
<accession>A0A2L2XES1</accession>
<dbReference type="PANTHER" id="PTHR42929:SF1">
    <property type="entry name" value="INNER MEMBRANE ABC TRANSPORTER PERMEASE PROTEIN YDCU-RELATED"/>
    <property type="match status" value="1"/>
</dbReference>
<organism evidence="10 11">
    <name type="scientific">Desulfocucumis palustris</name>
    <dbReference type="NCBI Taxonomy" id="1898651"/>
    <lineage>
        <taxon>Bacteria</taxon>
        <taxon>Bacillati</taxon>
        <taxon>Bacillota</taxon>
        <taxon>Clostridia</taxon>
        <taxon>Eubacteriales</taxon>
        <taxon>Desulfocucumaceae</taxon>
        <taxon>Desulfocucumis</taxon>
    </lineage>
</organism>
<comment type="subcellular location">
    <subcellularLocation>
        <location evidence="1 8">Cell membrane</location>
        <topology evidence="1 8">Multi-pass membrane protein</topology>
    </subcellularLocation>
</comment>
<dbReference type="CDD" id="cd06261">
    <property type="entry name" value="TM_PBP2"/>
    <property type="match status" value="1"/>
</dbReference>
<dbReference type="Pfam" id="PF00528">
    <property type="entry name" value="BPD_transp_1"/>
    <property type="match status" value="1"/>
</dbReference>
<comment type="caution">
    <text evidence="10">The sequence shown here is derived from an EMBL/GenBank/DDBJ whole genome shotgun (WGS) entry which is preliminary data.</text>
</comment>
<dbReference type="InterPro" id="IPR000515">
    <property type="entry name" value="MetI-like"/>
</dbReference>
<keyword evidence="7 8" id="KW-0472">Membrane</keyword>
<evidence type="ECO:0000313" key="11">
    <source>
        <dbReference type="Proteomes" id="UP000239549"/>
    </source>
</evidence>
<name>A0A2L2XES1_9FIRM</name>
<dbReference type="PANTHER" id="PTHR42929">
    <property type="entry name" value="INNER MEMBRANE ABC TRANSPORTER PERMEASE PROTEIN YDCU-RELATED-RELATED"/>
    <property type="match status" value="1"/>
</dbReference>
<sequence length="284" mass="31320">MKPVNKREMPVLITLLPFVLLVLAFEAVPLAAMVLDSFRGDSGKGWTLMQYATVFGNKFYLQAIKNSIVISLYSSIAGLLVSMAAAYSFTRLPGKIQETVLMFSNMTSNFVGVPLAFAYIVLLGNNGLFTMLFAKWGWSIFNGFDLYSWTGLVLVYIYFQVPLAILLLYPAFFGIREQWKEAAYLLGASRPEFWLHVGIPVILPEIAGTFTILFANSMGAYATAFALVGGNYNLLTVRIGSLVAGNVFTNPQLAGALAVFLAATMLGAMWLNSLLLRRIRRDMT</sequence>
<evidence type="ECO:0000256" key="4">
    <source>
        <dbReference type="ARBA" id="ARBA00022475"/>
    </source>
</evidence>
<dbReference type="AlphaFoldDB" id="A0A2L2XES1"/>
<feature type="transmembrane region" description="Helical" evidence="8">
    <location>
        <begin position="253"/>
        <end position="276"/>
    </location>
</feature>
<evidence type="ECO:0000256" key="5">
    <source>
        <dbReference type="ARBA" id="ARBA00022692"/>
    </source>
</evidence>
<keyword evidence="4" id="KW-1003">Cell membrane</keyword>
<dbReference type="GO" id="GO:0005886">
    <property type="term" value="C:plasma membrane"/>
    <property type="evidence" value="ECO:0007669"/>
    <property type="project" value="UniProtKB-SubCell"/>
</dbReference>
<feature type="domain" description="ABC transmembrane type-1" evidence="9">
    <location>
        <begin position="64"/>
        <end position="272"/>
    </location>
</feature>
<dbReference type="GO" id="GO:0055085">
    <property type="term" value="P:transmembrane transport"/>
    <property type="evidence" value="ECO:0007669"/>
    <property type="project" value="InterPro"/>
</dbReference>
<keyword evidence="5 8" id="KW-0812">Transmembrane</keyword>
<feature type="transmembrane region" description="Helical" evidence="8">
    <location>
        <begin position="193"/>
        <end position="215"/>
    </location>
</feature>
<dbReference type="Proteomes" id="UP000239549">
    <property type="component" value="Unassembled WGS sequence"/>
</dbReference>
<dbReference type="InterPro" id="IPR035906">
    <property type="entry name" value="MetI-like_sf"/>
</dbReference>
<feature type="transmembrane region" description="Helical" evidence="8">
    <location>
        <begin position="146"/>
        <end position="172"/>
    </location>
</feature>
<proteinExistence type="inferred from homology"/>
<dbReference type="PROSITE" id="PS50928">
    <property type="entry name" value="ABC_TM1"/>
    <property type="match status" value="1"/>
</dbReference>
<evidence type="ECO:0000256" key="1">
    <source>
        <dbReference type="ARBA" id="ARBA00004651"/>
    </source>
</evidence>
<keyword evidence="6 8" id="KW-1133">Transmembrane helix</keyword>
<evidence type="ECO:0000256" key="3">
    <source>
        <dbReference type="ARBA" id="ARBA00022448"/>
    </source>
</evidence>
<dbReference type="Gene3D" id="1.10.3720.10">
    <property type="entry name" value="MetI-like"/>
    <property type="match status" value="1"/>
</dbReference>
<reference evidence="11" key="1">
    <citation type="submission" date="2018-02" db="EMBL/GenBank/DDBJ databases">
        <title>Genome sequence of Desulfocucumis palustris strain NAW-5.</title>
        <authorList>
            <person name="Watanabe M."/>
            <person name="Kojima H."/>
            <person name="Fukui M."/>
        </authorList>
    </citation>
    <scope>NUCLEOTIDE SEQUENCE [LARGE SCALE GENOMIC DNA]</scope>
    <source>
        <strain evidence="11">NAW-5</strain>
    </source>
</reference>
<comment type="similarity">
    <text evidence="2">Belongs to the binding-protein-dependent transport system permease family. CysTW subfamily.</text>
</comment>
<keyword evidence="11" id="KW-1185">Reference proteome</keyword>
<evidence type="ECO:0000259" key="9">
    <source>
        <dbReference type="PROSITE" id="PS50928"/>
    </source>
</evidence>
<evidence type="ECO:0000313" key="10">
    <source>
        <dbReference type="EMBL" id="GBF32311.1"/>
    </source>
</evidence>
<evidence type="ECO:0000256" key="6">
    <source>
        <dbReference type="ARBA" id="ARBA00022989"/>
    </source>
</evidence>
<keyword evidence="3 8" id="KW-0813">Transport</keyword>
<protein>
    <submittedName>
        <fullName evidence="10">ABC transporter permease protein</fullName>
    </submittedName>
</protein>